<dbReference type="EMBL" id="JANPWB010000010">
    <property type="protein sequence ID" value="KAJ1137919.1"/>
    <property type="molecule type" value="Genomic_DNA"/>
</dbReference>
<protein>
    <submittedName>
        <fullName evidence="1">Uncharacterized protein</fullName>
    </submittedName>
</protein>
<evidence type="ECO:0000313" key="2">
    <source>
        <dbReference type="Proteomes" id="UP001066276"/>
    </source>
</evidence>
<name>A0AAV7QE41_PLEWA</name>
<dbReference type="Proteomes" id="UP001066276">
    <property type="component" value="Chromosome 6"/>
</dbReference>
<accession>A0AAV7QE41</accession>
<dbReference type="AlphaFoldDB" id="A0AAV7QE41"/>
<keyword evidence="2" id="KW-1185">Reference proteome</keyword>
<evidence type="ECO:0000313" key="1">
    <source>
        <dbReference type="EMBL" id="KAJ1137919.1"/>
    </source>
</evidence>
<reference evidence="1" key="1">
    <citation type="journal article" date="2022" name="bioRxiv">
        <title>Sequencing and chromosome-scale assembly of the giantPleurodeles waltlgenome.</title>
        <authorList>
            <person name="Brown T."/>
            <person name="Elewa A."/>
            <person name="Iarovenko S."/>
            <person name="Subramanian E."/>
            <person name="Araus A.J."/>
            <person name="Petzold A."/>
            <person name="Susuki M."/>
            <person name="Suzuki K.-i.T."/>
            <person name="Hayashi T."/>
            <person name="Toyoda A."/>
            <person name="Oliveira C."/>
            <person name="Osipova E."/>
            <person name="Leigh N.D."/>
            <person name="Simon A."/>
            <person name="Yun M.H."/>
        </authorList>
    </citation>
    <scope>NUCLEOTIDE SEQUENCE</scope>
    <source>
        <strain evidence="1">20211129_DDA</strain>
        <tissue evidence="1">Liver</tissue>
    </source>
</reference>
<comment type="caution">
    <text evidence="1">The sequence shown here is derived from an EMBL/GenBank/DDBJ whole genome shotgun (WGS) entry which is preliminary data.</text>
</comment>
<proteinExistence type="predicted"/>
<sequence length="106" mass="11908">MEMSMRGMQERCLGACLEVWYSPTQVDAEDGLREQVLLHEAVQYSGRPFHRDGGVRQAQDTVKLSGDEVGARLIYAQAILLLSDGDALELEEGIQQMYEQEEPPHS</sequence>
<organism evidence="1 2">
    <name type="scientific">Pleurodeles waltl</name>
    <name type="common">Iberian ribbed newt</name>
    <dbReference type="NCBI Taxonomy" id="8319"/>
    <lineage>
        <taxon>Eukaryota</taxon>
        <taxon>Metazoa</taxon>
        <taxon>Chordata</taxon>
        <taxon>Craniata</taxon>
        <taxon>Vertebrata</taxon>
        <taxon>Euteleostomi</taxon>
        <taxon>Amphibia</taxon>
        <taxon>Batrachia</taxon>
        <taxon>Caudata</taxon>
        <taxon>Salamandroidea</taxon>
        <taxon>Salamandridae</taxon>
        <taxon>Pleurodelinae</taxon>
        <taxon>Pleurodeles</taxon>
    </lineage>
</organism>
<gene>
    <name evidence="1" type="ORF">NDU88_004315</name>
</gene>